<evidence type="ECO:0000313" key="2">
    <source>
        <dbReference type="EMBL" id="OAA66869.1"/>
    </source>
</evidence>
<dbReference type="InterPro" id="IPR003781">
    <property type="entry name" value="CoA-bd"/>
</dbReference>
<dbReference type="SUPFAM" id="SSF51735">
    <property type="entry name" value="NAD(P)-binding Rossmann-fold domains"/>
    <property type="match status" value="1"/>
</dbReference>
<dbReference type="AlphaFoldDB" id="A0A167YZ22"/>
<feature type="domain" description="CoA-binding" evidence="1">
    <location>
        <begin position="10"/>
        <end position="107"/>
    </location>
</feature>
<dbReference type="Gene3D" id="3.40.50.720">
    <property type="entry name" value="NAD(P)-binding Rossmann-like Domain"/>
    <property type="match status" value="1"/>
</dbReference>
<dbReference type="Proteomes" id="UP000076874">
    <property type="component" value="Unassembled WGS sequence"/>
</dbReference>
<accession>A0A167YZ22</accession>
<keyword evidence="3" id="KW-1185">Reference proteome</keyword>
<gene>
    <name evidence="2" type="ORF">SPI_01445</name>
</gene>
<organism evidence="2 3">
    <name type="scientific">Niveomyces insectorum RCEF 264</name>
    <dbReference type="NCBI Taxonomy" id="1081102"/>
    <lineage>
        <taxon>Eukaryota</taxon>
        <taxon>Fungi</taxon>
        <taxon>Dikarya</taxon>
        <taxon>Ascomycota</taxon>
        <taxon>Pezizomycotina</taxon>
        <taxon>Sordariomycetes</taxon>
        <taxon>Hypocreomycetidae</taxon>
        <taxon>Hypocreales</taxon>
        <taxon>Cordycipitaceae</taxon>
        <taxon>Niveomyces</taxon>
    </lineage>
</organism>
<evidence type="ECO:0000259" key="1">
    <source>
        <dbReference type="SMART" id="SM00881"/>
    </source>
</evidence>
<sequence>MSTEAAARAFFAKPSFAVVGASNDPAKFGHKIFAWYTAHNLPVTPINPSAAAIAVGGRDFPTVPQIGALPSPAQTAVSFVTPPPVTLETLRKAQGLGIEAVWLQPGTFDAAVLAYLNGGSSSAGGQQKPFPTVVAGAGGRGSEGWCVLVDGERALKANGKL</sequence>
<comment type="caution">
    <text evidence="2">The sequence shown here is derived from an EMBL/GenBank/DDBJ whole genome shotgun (WGS) entry which is preliminary data.</text>
</comment>
<dbReference type="EMBL" id="AZHD01000002">
    <property type="protein sequence ID" value="OAA66869.1"/>
    <property type="molecule type" value="Genomic_DNA"/>
</dbReference>
<proteinExistence type="predicted"/>
<dbReference type="InterPro" id="IPR036291">
    <property type="entry name" value="NAD(P)-bd_dom_sf"/>
</dbReference>
<evidence type="ECO:0000313" key="3">
    <source>
        <dbReference type="Proteomes" id="UP000076874"/>
    </source>
</evidence>
<dbReference type="PANTHER" id="PTHR33303:SF2">
    <property type="entry name" value="COA-BINDING DOMAIN-CONTAINING PROTEIN"/>
    <property type="match status" value="1"/>
</dbReference>
<name>A0A167YZ22_9HYPO</name>
<dbReference type="SMART" id="SM00881">
    <property type="entry name" value="CoA_binding"/>
    <property type="match status" value="1"/>
</dbReference>
<dbReference type="OrthoDB" id="5138418at2759"/>
<protein>
    <submittedName>
        <fullName evidence="2">Succinyl CoA synthetase-like protein</fullName>
    </submittedName>
</protein>
<dbReference type="PANTHER" id="PTHR33303">
    <property type="entry name" value="CYTOPLASMIC PROTEIN-RELATED"/>
    <property type="match status" value="1"/>
</dbReference>
<dbReference type="Pfam" id="PF13380">
    <property type="entry name" value="CoA_binding_2"/>
    <property type="match status" value="1"/>
</dbReference>
<reference evidence="2 3" key="1">
    <citation type="journal article" date="2016" name="Genome Biol. Evol.">
        <title>Divergent and convergent evolution of fungal pathogenicity.</title>
        <authorList>
            <person name="Shang Y."/>
            <person name="Xiao G."/>
            <person name="Zheng P."/>
            <person name="Cen K."/>
            <person name="Zhan S."/>
            <person name="Wang C."/>
        </authorList>
    </citation>
    <scope>NUCLEOTIDE SEQUENCE [LARGE SCALE GENOMIC DNA]</scope>
    <source>
        <strain evidence="2 3">RCEF 264</strain>
    </source>
</reference>
<dbReference type="STRING" id="1081102.A0A167YZ22"/>